<dbReference type="InterPro" id="IPR049555">
    <property type="entry name" value="GDT1-like_CS"/>
</dbReference>
<dbReference type="PANTHER" id="PTHR12608">
    <property type="entry name" value="TRANSMEMBRANE PROTEIN HTP-1 RELATED"/>
    <property type="match status" value="1"/>
</dbReference>
<keyword evidence="3 6" id="KW-0812">Transmembrane</keyword>
<dbReference type="GO" id="GO:0016020">
    <property type="term" value="C:membrane"/>
    <property type="evidence" value="ECO:0007669"/>
    <property type="project" value="UniProtKB-SubCell"/>
</dbReference>
<protein>
    <recommendedName>
        <fullName evidence="6">GDT1 family protein</fullName>
    </recommendedName>
</protein>
<evidence type="ECO:0000313" key="7">
    <source>
        <dbReference type="EMBL" id="EDQ92127.1"/>
    </source>
</evidence>
<feature type="transmembrane region" description="Helical" evidence="6">
    <location>
        <begin position="210"/>
        <end position="228"/>
    </location>
</feature>
<name>A9USM4_MONBE</name>
<feature type="transmembrane region" description="Helical" evidence="6">
    <location>
        <begin position="49"/>
        <end position="73"/>
    </location>
</feature>
<dbReference type="Pfam" id="PF01169">
    <property type="entry name" value="GDT1"/>
    <property type="match status" value="2"/>
</dbReference>
<evidence type="ECO:0000256" key="3">
    <source>
        <dbReference type="ARBA" id="ARBA00022692"/>
    </source>
</evidence>
<dbReference type="FunCoup" id="A9USM4">
    <property type="interactions" value="1419"/>
</dbReference>
<dbReference type="GeneID" id="5888678"/>
<dbReference type="GO" id="GO:0015085">
    <property type="term" value="F:calcium ion transmembrane transporter activity"/>
    <property type="evidence" value="ECO:0000318"/>
    <property type="project" value="GO_Central"/>
</dbReference>
<dbReference type="RefSeq" id="XP_001743413.1">
    <property type="nucleotide sequence ID" value="XM_001743361.1"/>
</dbReference>
<evidence type="ECO:0000313" key="8">
    <source>
        <dbReference type="Proteomes" id="UP000001357"/>
    </source>
</evidence>
<dbReference type="InParanoid" id="A9USM4"/>
<reference evidence="7 8" key="1">
    <citation type="journal article" date="2008" name="Nature">
        <title>The genome of the choanoflagellate Monosiga brevicollis and the origin of metazoans.</title>
        <authorList>
            <consortium name="JGI Sequencing"/>
            <person name="King N."/>
            <person name="Westbrook M.J."/>
            <person name="Young S.L."/>
            <person name="Kuo A."/>
            <person name="Abedin M."/>
            <person name="Chapman J."/>
            <person name="Fairclough S."/>
            <person name="Hellsten U."/>
            <person name="Isogai Y."/>
            <person name="Letunic I."/>
            <person name="Marr M."/>
            <person name="Pincus D."/>
            <person name="Putnam N."/>
            <person name="Rokas A."/>
            <person name="Wright K.J."/>
            <person name="Zuzow R."/>
            <person name="Dirks W."/>
            <person name="Good M."/>
            <person name="Goodstein D."/>
            <person name="Lemons D."/>
            <person name="Li W."/>
            <person name="Lyons J.B."/>
            <person name="Morris A."/>
            <person name="Nichols S."/>
            <person name="Richter D.J."/>
            <person name="Salamov A."/>
            <person name="Bork P."/>
            <person name="Lim W.A."/>
            <person name="Manning G."/>
            <person name="Miller W.T."/>
            <person name="McGinnis W."/>
            <person name="Shapiro H."/>
            <person name="Tjian R."/>
            <person name="Grigoriev I.V."/>
            <person name="Rokhsar D."/>
        </authorList>
    </citation>
    <scope>NUCLEOTIDE SEQUENCE [LARGE SCALE GENOMIC DNA]</scope>
    <source>
        <strain evidence="8">MX1 / ATCC 50154</strain>
    </source>
</reference>
<dbReference type="GO" id="GO:0032472">
    <property type="term" value="P:Golgi calcium ion transport"/>
    <property type="evidence" value="ECO:0000318"/>
    <property type="project" value="GO_Central"/>
</dbReference>
<accession>A9USM4</accession>
<dbReference type="eggNOG" id="KOG2881">
    <property type="taxonomic scope" value="Eukaryota"/>
</dbReference>
<organism evidence="7 8">
    <name type="scientific">Monosiga brevicollis</name>
    <name type="common">Choanoflagellate</name>
    <dbReference type="NCBI Taxonomy" id="81824"/>
    <lineage>
        <taxon>Eukaryota</taxon>
        <taxon>Choanoflagellata</taxon>
        <taxon>Craspedida</taxon>
        <taxon>Salpingoecidae</taxon>
        <taxon>Monosiga</taxon>
    </lineage>
</organism>
<evidence type="ECO:0000256" key="4">
    <source>
        <dbReference type="ARBA" id="ARBA00022989"/>
    </source>
</evidence>
<comment type="similarity">
    <text evidence="2 6">Belongs to the GDT1 family.</text>
</comment>
<dbReference type="Proteomes" id="UP000001357">
    <property type="component" value="Unassembled WGS sequence"/>
</dbReference>
<comment type="subcellular location">
    <subcellularLocation>
        <location evidence="1 6">Membrane</location>
        <topology evidence="1 6">Multi-pass membrane protein</topology>
    </subcellularLocation>
</comment>
<proteinExistence type="inferred from homology"/>
<dbReference type="GO" id="GO:0005384">
    <property type="term" value="F:manganese ion transmembrane transporter activity"/>
    <property type="evidence" value="ECO:0000318"/>
    <property type="project" value="GO_Central"/>
</dbReference>
<dbReference type="STRING" id="81824.A9USM4"/>
<keyword evidence="8" id="KW-1185">Reference proteome</keyword>
<evidence type="ECO:0000256" key="6">
    <source>
        <dbReference type="RuleBase" id="RU365102"/>
    </source>
</evidence>
<dbReference type="EMBL" id="CH991544">
    <property type="protein sequence ID" value="EDQ92127.1"/>
    <property type="molecule type" value="Genomic_DNA"/>
</dbReference>
<evidence type="ECO:0000256" key="2">
    <source>
        <dbReference type="ARBA" id="ARBA00009190"/>
    </source>
</evidence>
<dbReference type="GO" id="GO:0032468">
    <property type="term" value="P:Golgi calcium ion homeostasis"/>
    <property type="evidence" value="ECO:0000318"/>
    <property type="project" value="GO_Central"/>
</dbReference>
<evidence type="ECO:0000256" key="5">
    <source>
        <dbReference type="ARBA" id="ARBA00023136"/>
    </source>
</evidence>
<dbReference type="GO" id="GO:0005794">
    <property type="term" value="C:Golgi apparatus"/>
    <property type="evidence" value="ECO:0000318"/>
    <property type="project" value="GO_Central"/>
</dbReference>
<dbReference type="GO" id="GO:0071421">
    <property type="term" value="P:manganese ion transmembrane transport"/>
    <property type="evidence" value="ECO:0000318"/>
    <property type="project" value="GO_Central"/>
</dbReference>
<keyword evidence="4 6" id="KW-1133">Transmembrane helix</keyword>
<keyword evidence="5 6" id="KW-0472">Membrane</keyword>
<feature type="transmembrane region" description="Helical" evidence="6">
    <location>
        <begin position="79"/>
        <end position="97"/>
    </location>
</feature>
<feature type="transmembrane region" description="Helical" evidence="6">
    <location>
        <begin position="177"/>
        <end position="198"/>
    </location>
</feature>
<dbReference type="KEGG" id="mbr:MONBRDRAFT_14366"/>
<dbReference type="PANTHER" id="PTHR12608:SF1">
    <property type="entry name" value="TRANSMEMBRANE PROTEIN 165"/>
    <property type="match status" value="1"/>
</dbReference>
<dbReference type="PROSITE" id="PS01214">
    <property type="entry name" value="UPF0016"/>
    <property type="match status" value="1"/>
</dbReference>
<evidence type="ECO:0000256" key="1">
    <source>
        <dbReference type="ARBA" id="ARBA00004141"/>
    </source>
</evidence>
<dbReference type="InterPro" id="IPR001727">
    <property type="entry name" value="GDT1-like"/>
</dbReference>
<sequence>MNDALIRPSVQAASFTHAFIGGLSMMVVSELGDKTFFIAAILAMRHSRFTIFCGAIGALGLMTFLSAYVGALATVIPRIYTHYIATGLFVIFGLRLLRDGYNMADDEGAEELEEVQQELKAKEEQLDGKCWSHSLHIHSAGLLSPVLVQSFIMTFLAEWGDRSQIATIILGAREDPLGVTLGGILGHSICTFIAVMGGRFMAQRISVRKVTIAGGVVFLIFALSGLFFEDPSSEGMDAAVAEIELNN</sequence>
<dbReference type="OMA" id="CSNVIMG"/>
<feature type="transmembrane region" description="Helical" evidence="6">
    <location>
        <begin position="135"/>
        <end position="157"/>
    </location>
</feature>
<dbReference type="AlphaFoldDB" id="A9USM4"/>
<gene>
    <name evidence="7" type="ORF">MONBRDRAFT_14366</name>
</gene>
<dbReference type="GO" id="GO:0070588">
    <property type="term" value="P:calcium ion transmembrane transport"/>
    <property type="evidence" value="ECO:0000318"/>
    <property type="project" value="GO_Central"/>
</dbReference>